<dbReference type="Proteomes" id="UP001064489">
    <property type="component" value="Chromosome 6"/>
</dbReference>
<dbReference type="EMBL" id="JAJSOW010000004">
    <property type="protein sequence ID" value="KAI9191831.1"/>
    <property type="molecule type" value="Genomic_DNA"/>
</dbReference>
<evidence type="ECO:0000313" key="3">
    <source>
        <dbReference type="Proteomes" id="UP001064489"/>
    </source>
</evidence>
<dbReference type="AlphaFoldDB" id="A0AAD5JAL9"/>
<organism evidence="2 3">
    <name type="scientific">Acer negundo</name>
    <name type="common">Box elder</name>
    <dbReference type="NCBI Taxonomy" id="4023"/>
    <lineage>
        <taxon>Eukaryota</taxon>
        <taxon>Viridiplantae</taxon>
        <taxon>Streptophyta</taxon>
        <taxon>Embryophyta</taxon>
        <taxon>Tracheophyta</taxon>
        <taxon>Spermatophyta</taxon>
        <taxon>Magnoliopsida</taxon>
        <taxon>eudicotyledons</taxon>
        <taxon>Gunneridae</taxon>
        <taxon>Pentapetalae</taxon>
        <taxon>rosids</taxon>
        <taxon>malvids</taxon>
        <taxon>Sapindales</taxon>
        <taxon>Sapindaceae</taxon>
        <taxon>Hippocastanoideae</taxon>
        <taxon>Acereae</taxon>
        <taxon>Acer</taxon>
    </lineage>
</organism>
<evidence type="ECO:0000313" key="2">
    <source>
        <dbReference type="EMBL" id="KAI9191831.1"/>
    </source>
</evidence>
<sequence length="76" mass="8599">MGLTVSRALSLAIMWALCLIANICIRRFADQMFGGSRTFIPGGIWVKCLAVLFDFREPMALYIHVWEHVSNNKKGL</sequence>
<feature type="transmembrane region" description="Helical" evidence="1">
    <location>
        <begin position="6"/>
        <end position="25"/>
    </location>
</feature>
<gene>
    <name evidence="2" type="ORF">LWI28_014136</name>
</gene>
<accession>A0AAD5JAL9</accession>
<reference evidence="2" key="1">
    <citation type="journal article" date="2022" name="Plant J.">
        <title>Strategies of tolerance reflected in two North American maple genomes.</title>
        <authorList>
            <person name="McEvoy S.L."/>
            <person name="Sezen U.U."/>
            <person name="Trouern-Trend A."/>
            <person name="McMahon S.M."/>
            <person name="Schaberg P.G."/>
            <person name="Yang J."/>
            <person name="Wegrzyn J.L."/>
            <person name="Swenson N.G."/>
        </authorList>
    </citation>
    <scope>NUCLEOTIDE SEQUENCE</scope>
    <source>
        <strain evidence="2">91603</strain>
    </source>
</reference>
<name>A0AAD5JAL9_ACENE</name>
<keyword evidence="1" id="KW-0812">Transmembrane</keyword>
<reference evidence="2" key="2">
    <citation type="submission" date="2023-02" db="EMBL/GenBank/DDBJ databases">
        <authorList>
            <person name="Swenson N.G."/>
            <person name="Wegrzyn J.L."/>
            <person name="Mcevoy S.L."/>
        </authorList>
    </citation>
    <scope>NUCLEOTIDE SEQUENCE</scope>
    <source>
        <strain evidence="2">91603</strain>
        <tissue evidence="2">Leaf</tissue>
    </source>
</reference>
<keyword evidence="3" id="KW-1185">Reference proteome</keyword>
<comment type="caution">
    <text evidence="2">The sequence shown here is derived from an EMBL/GenBank/DDBJ whole genome shotgun (WGS) entry which is preliminary data.</text>
</comment>
<proteinExistence type="predicted"/>
<evidence type="ECO:0000256" key="1">
    <source>
        <dbReference type="SAM" id="Phobius"/>
    </source>
</evidence>
<keyword evidence="1" id="KW-0472">Membrane</keyword>
<keyword evidence="1" id="KW-1133">Transmembrane helix</keyword>
<protein>
    <submittedName>
        <fullName evidence="2">Uncharacterized protein</fullName>
    </submittedName>
</protein>